<name>A0A7M5XJB4_9CNID</name>
<dbReference type="AlphaFoldDB" id="A0A7M5XJB4"/>
<dbReference type="EnsemblMetazoa" id="CLYHEMT024549.1">
    <property type="protein sequence ID" value="CLYHEMP024549.1"/>
    <property type="gene ID" value="CLYHEMG024549"/>
</dbReference>
<proteinExistence type="predicted"/>
<dbReference type="Proteomes" id="UP000594262">
    <property type="component" value="Unplaced"/>
</dbReference>
<organism evidence="1 2">
    <name type="scientific">Clytia hemisphaerica</name>
    <dbReference type="NCBI Taxonomy" id="252671"/>
    <lineage>
        <taxon>Eukaryota</taxon>
        <taxon>Metazoa</taxon>
        <taxon>Cnidaria</taxon>
        <taxon>Hydrozoa</taxon>
        <taxon>Hydroidolina</taxon>
        <taxon>Leptothecata</taxon>
        <taxon>Obeliida</taxon>
        <taxon>Clytiidae</taxon>
        <taxon>Clytia</taxon>
    </lineage>
</organism>
<keyword evidence="2" id="KW-1185">Reference proteome</keyword>
<accession>A0A7M5XJB4</accession>
<protein>
    <submittedName>
        <fullName evidence="1">Uncharacterized protein</fullName>
    </submittedName>
</protein>
<reference evidence="1" key="1">
    <citation type="submission" date="2021-01" db="UniProtKB">
        <authorList>
            <consortium name="EnsemblMetazoa"/>
        </authorList>
    </citation>
    <scope>IDENTIFICATION</scope>
</reference>
<sequence length="150" mass="16511">MGCCCSKTCGDNCCVECTQKCAVGSYLWRGRARNVIAVVTSSRKVEKRGSGWVILTNDGHLFYYLDADGATEWYGANVYLEFGSTMSYVFDVPLGLVTKVGYEKMISDDRVTSQSWFHDSKAVEGGESYLALNVTFTNGAVLVLYICMQG</sequence>
<evidence type="ECO:0000313" key="2">
    <source>
        <dbReference type="Proteomes" id="UP000594262"/>
    </source>
</evidence>
<evidence type="ECO:0000313" key="1">
    <source>
        <dbReference type="EnsemblMetazoa" id="CLYHEMP024549.1"/>
    </source>
</evidence>